<keyword evidence="2" id="KW-1185">Reference proteome</keyword>
<name>A0A420VRY1_9SPHI</name>
<dbReference type="OrthoDB" id="1492545at2"/>
<accession>A0A420VRY1</accession>
<dbReference type="RefSeq" id="WP_121126549.1">
    <property type="nucleotide sequence ID" value="NZ_RBWS01000022.1"/>
</dbReference>
<evidence type="ECO:0000313" key="2">
    <source>
        <dbReference type="Proteomes" id="UP000282423"/>
    </source>
</evidence>
<dbReference type="EMBL" id="RBWS01000022">
    <property type="protein sequence ID" value="RKO69116.1"/>
    <property type="molecule type" value="Genomic_DNA"/>
</dbReference>
<reference evidence="1 2" key="1">
    <citation type="submission" date="2018-10" db="EMBL/GenBank/DDBJ databases">
        <title>Sphingobacterium sp. M05W1-28.</title>
        <authorList>
            <person name="Cai H."/>
        </authorList>
    </citation>
    <scope>NUCLEOTIDE SEQUENCE [LARGE SCALE GENOMIC DNA]</scope>
    <source>
        <strain evidence="1 2">M05W1-28</strain>
    </source>
</reference>
<gene>
    <name evidence="1" type="ORF">D7322_23030</name>
</gene>
<dbReference type="Proteomes" id="UP000282423">
    <property type="component" value="Unassembled WGS sequence"/>
</dbReference>
<comment type="caution">
    <text evidence="1">The sequence shown here is derived from an EMBL/GenBank/DDBJ whole genome shotgun (WGS) entry which is preliminary data.</text>
</comment>
<organism evidence="1 2">
    <name type="scientific">Sphingobacterium puteale</name>
    <dbReference type="NCBI Taxonomy" id="2420510"/>
    <lineage>
        <taxon>Bacteria</taxon>
        <taxon>Pseudomonadati</taxon>
        <taxon>Bacteroidota</taxon>
        <taxon>Sphingobacteriia</taxon>
        <taxon>Sphingobacteriales</taxon>
        <taxon>Sphingobacteriaceae</taxon>
        <taxon>Sphingobacterium</taxon>
    </lineage>
</organism>
<proteinExistence type="predicted"/>
<sequence length="175" mass="20812">MSTLENNKITSNLFQEDISNKDFKKDFEKIFEIKIEDFLSEYEYDEIDEFPIEIENRGIMIGFIAETIKVPPQIAYIDIDVFNYPHNIGYLAKKIPVQSAIKNPADIQEHLTPFDNLRIYYSLYNQEQIDRIIFQYEDLRYELSLTKDSVITRIRVCMAEIESNINMSTYYLFDN</sequence>
<protein>
    <submittedName>
        <fullName evidence="1">Uncharacterized protein</fullName>
    </submittedName>
</protein>
<dbReference type="AlphaFoldDB" id="A0A420VRY1"/>
<evidence type="ECO:0000313" key="1">
    <source>
        <dbReference type="EMBL" id="RKO69116.1"/>
    </source>
</evidence>